<reference evidence="2" key="1">
    <citation type="journal article" date="2009" name="PLoS Genet.">
        <title>Sequencing, mapping, and analysis of 27,455 maize full-length cDNAs.</title>
        <authorList>
            <person name="Soderlund C."/>
            <person name="Descour A."/>
            <person name="Kudrna D."/>
            <person name="Bomhoff M."/>
            <person name="Boyd L."/>
            <person name="Currie J."/>
            <person name="Angelova A."/>
            <person name="Collura K."/>
            <person name="Wissotski M."/>
            <person name="Ashley E."/>
            <person name="Morrow D."/>
            <person name="Fernandes J."/>
            <person name="Walbot V."/>
            <person name="Yu Y."/>
        </authorList>
    </citation>
    <scope>NUCLEOTIDE SEQUENCE</scope>
    <source>
        <strain evidence="2">B73</strain>
    </source>
</reference>
<sequence length="464" mass="51627">MISPPVAVAAHRASVCHRRSLPSLALLGREHLADDLLDVERLVAVLVLRRRRDERRARHLQDAFPVDAAEEGVGLDAARADAPLGVLLEEAGDEVAQRRLLADELRLLGEDAVEGLLAVLPPERRAAVEHLVEHHAQAPPVHGEVVPAPGDDLRRHVVLRPHERVRLRGSPRAGRRRRGGGRGRRRGRRRRRGRPRGGQRRRRVRGRLRSAAGGAEWEAQGGARRLPCSAAARGRRGDRRRRLGTGGRRVWLLRLRREPRGEVEVDEHDVAAVLDEDVLRLEVPVHDAETVQVLERQHQLRRVEPYDGVGEHLLRLPPPQRVEVPAAAAVHGEADDRVGGEDASQGREQRVAQRQEHIPLEPDPAVAVPVPAGRLLVPRCLPRDRLERHGRGCGGALALAVRFPGSVHDVEHDALGAAPEHGHHLEVLQAQLPRRWRRRRRDGRHCAKELGRWIAVRNGVGFGA</sequence>
<proteinExistence type="evidence at transcript level"/>
<evidence type="ECO:0000256" key="1">
    <source>
        <dbReference type="SAM" id="MobiDB-lite"/>
    </source>
</evidence>
<feature type="compositionally biased region" description="Basic and acidic residues" evidence="1">
    <location>
        <begin position="151"/>
        <end position="166"/>
    </location>
</feature>
<feature type="compositionally biased region" description="Basic residues" evidence="1">
    <location>
        <begin position="167"/>
        <end position="208"/>
    </location>
</feature>
<protein>
    <submittedName>
        <fullName evidence="2">Uncharacterized protein</fullName>
    </submittedName>
</protein>
<organism evidence="2">
    <name type="scientific">Zea mays</name>
    <name type="common">Maize</name>
    <dbReference type="NCBI Taxonomy" id="4577"/>
    <lineage>
        <taxon>Eukaryota</taxon>
        <taxon>Viridiplantae</taxon>
        <taxon>Streptophyta</taxon>
        <taxon>Embryophyta</taxon>
        <taxon>Tracheophyta</taxon>
        <taxon>Spermatophyta</taxon>
        <taxon>Magnoliopsida</taxon>
        <taxon>Liliopsida</taxon>
        <taxon>Poales</taxon>
        <taxon>Poaceae</taxon>
        <taxon>PACMAD clade</taxon>
        <taxon>Panicoideae</taxon>
        <taxon>Andropogonodae</taxon>
        <taxon>Andropogoneae</taxon>
        <taxon>Tripsacinae</taxon>
        <taxon>Zea</taxon>
    </lineage>
</organism>
<feature type="compositionally biased region" description="Low complexity" evidence="1">
    <location>
        <begin position="209"/>
        <end position="223"/>
    </location>
</feature>
<evidence type="ECO:0000313" key="2">
    <source>
        <dbReference type="EMBL" id="ACN30600.1"/>
    </source>
</evidence>
<name>C0P8V5_MAIZE</name>
<feature type="region of interest" description="Disordered" evidence="1">
    <location>
        <begin position="135"/>
        <end position="241"/>
    </location>
</feature>
<dbReference type="EMBL" id="BT064724">
    <property type="protein sequence ID" value="ACN30600.1"/>
    <property type="molecule type" value="mRNA"/>
</dbReference>
<reference evidence="2" key="2">
    <citation type="submission" date="2012-06" db="EMBL/GenBank/DDBJ databases">
        <authorList>
            <person name="Yu Y."/>
            <person name="Currie J."/>
            <person name="Lomeli R."/>
            <person name="Angelova A."/>
            <person name="Collura K."/>
            <person name="Wissotski M."/>
            <person name="Campos D."/>
            <person name="Kudrna D."/>
            <person name="Golser W."/>
            <person name="Ashely E."/>
            <person name="Descour A."/>
            <person name="Fernandes J."/>
            <person name="Soderlund C."/>
            <person name="Walbot V."/>
        </authorList>
    </citation>
    <scope>NUCLEOTIDE SEQUENCE</scope>
    <source>
        <strain evidence="2">B73</strain>
    </source>
</reference>
<dbReference type="AlphaFoldDB" id="C0P8V5"/>
<accession>C0P8V5</accession>